<dbReference type="PROSITE" id="PS51826">
    <property type="entry name" value="PSBD"/>
    <property type="match status" value="1"/>
</dbReference>
<dbReference type="InterPro" id="IPR000089">
    <property type="entry name" value="Biotin_lipoyl"/>
</dbReference>
<protein>
    <recommendedName>
        <fullName evidence="6">Dihydrolipoamide acetyltransferase component of pyruvate dehydrogenase complex</fullName>
        <ecNumber evidence="6">2.3.1.-</ecNumber>
    </recommendedName>
</protein>
<dbReference type="SUPFAM" id="SSF47005">
    <property type="entry name" value="Peripheral subunit-binding domain of 2-oxo acid dehydrogenase complex"/>
    <property type="match status" value="1"/>
</dbReference>
<dbReference type="GO" id="GO:0005739">
    <property type="term" value="C:mitochondrion"/>
    <property type="evidence" value="ECO:0007669"/>
    <property type="project" value="TreeGrafter"/>
</dbReference>
<feature type="region of interest" description="Disordered" evidence="7">
    <location>
        <begin position="78"/>
        <end position="101"/>
    </location>
</feature>
<organism evidence="9 10">
    <name type="scientific">Carpinus fangiana</name>
    <dbReference type="NCBI Taxonomy" id="176857"/>
    <lineage>
        <taxon>Eukaryota</taxon>
        <taxon>Viridiplantae</taxon>
        <taxon>Streptophyta</taxon>
        <taxon>Embryophyta</taxon>
        <taxon>Tracheophyta</taxon>
        <taxon>Spermatophyta</taxon>
        <taxon>Magnoliopsida</taxon>
        <taxon>eudicotyledons</taxon>
        <taxon>Gunneridae</taxon>
        <taxon>Pentapetalae</taxon>
        <taxon>rosids</taxon>
        <taxon>fabids</taxon>
        <taxon>Fagales</taxon>
        <taxon>Betulaceae</taxon>
        <taxon>Carpinus</taxon>
    </lineage>
</organism>
<comment type="similarity">
    <text evidence="2 6">Belongs to the 2-oxoacid dehydrogenase family.</text>
</comment>
<proteinExistence type="inferred from homology"/>
<dbReference type="Gene3D" id="3.30.559.10">
    <property type="entry name" value="Chloramphenicol acetyltransferase-like domain"/>
    <property type="match status" value="1"/>
</dbReference>
<dbReference type="Gene3D" id="4.10.320.10">
    <property type="entry name" value="E3-binding domain"/>
    <property type="match status" value="1"/>
</dbReference>
<dbReference type="SUPFAM" id="SSF51230">
    <property type="entry name" value="Single hybrid motif"/>
    <property type="match status" value="1"/>
</dbReference>
<comment type="caution">
    <text evidence="9">The sequence shown here is derived from an EMBL/GenBank/DDBJ whole genome shotgun (WGS) entry which is preliminary data.</text>
</comment>
<dbReference type="CDD" id="cd06849">
    <property type="entry name" value="lipoyl_domain"/>
    <property type="match status" value="1"/>
</dbReference>
<keyword evidence="3 6" id="KW-0808">Transferase</keyword>
<evidence type="ECO:0000256" key="4">
    <source>
        <dbReference type="ARBA" id="ARBA00022823"/>
    </source>
</evidence>
<feature type="domain" description="Peripheral subunit-binding (PSBD)" evidence="8">
    <location>
        <begin position="102"/>
        <end position="139"/>
    </location>
</feature>
<name>A0A5N6KVN6_9ROSI</name>
<dbReference type="PANTHER" id="PTHR43178">
    <property type="entry name" value="DIHYDROLIPOAMIDE ACETYLTRANSFERASE COMPONENT OF PYRUVATE DEHYDROGENASE COMPLEX"/>
    <property type="match status" value="1"/>
</dbReference>
<keyword evidence="4 6" id="KW-0450">Lipoyl</keyword>
<dbReference type="SUPFAM" id="SSF52777">
    <property type="entry name" value="CoA-dependent acyltransferases"/>
    <property type="match status" value="1"/>
</dbReference>
<dbReference type="InterPro" id="IPR023213">
    <property type="entry name" value="CAT-like_dom_sf"/>
</dbReference>
<dbReference type="Pfam" id="PF00198">
    <property type="entry name" value="2-oxoacid_dh"/>
    <property type="match status" value="1"/>
</dbReference>
<dbReference type="Pfam" id="PF00364">
    <property type="entry name" value="Biotin_lipoyl"/>
    <property type="match status" value="1"/>
</dbReference>
<keyword evidence="10" id="KW-1185">Reference proteome</keyword>
<evidence type="ECO:0000313" key="10">
    <source>
        <dbReference type="Proteomes" id="UP000327013"/>
    </source>
</evidence>
<evidence type="ECO:0000256" key="6">
    <source>
        <dbReference type="RuleBase" id="RU003423"/>
    </source>
</evidence>
<dbReference type="InterPro" id="IPR050743">
    <property type="entry name" value="2-oxoacid_DH_E2_comp"/>
</dbReference>
<dbReference type="PANTHER" id="PTHR43178:SF5">
    <property type="entry name" value="LIPOAMIDE ACYLTRANSFERASE COMPONENT OF BRANCHED-CHAIN ALPHA-KETO ACID DEHYDROGENASE COMPLEX, MITOCHONDRIAL"/>
    <property type="match status" value="1"/>
</dbReference>
<dbReference type="InterPro" id="IPR004167">
    <property type="entry name" value="PSBD"/>
</dbReference>
<dbReference type="EC" id="2.3.1.-" evidence="6"/>
<dbReference type="AlphaFoldDB" id="A0A5N6KVN6"/>
<evidence type="ECO:0000256" key="1">
    <source>
        <dbReference type="ARBA" id="ARBA00001938"/>
    </source>
</evidence>
<evidence type="ECO:0000259" key="8">
    <source>
        <dbReference type="PROSITE" id="PS51826"/>
    </source>
</evidence>
<dbReference type="InterPro" id="IPR001078">
    <property type="entry name" value="2-oxoacid_DH_actylTfrase"/>
</dbReference>
<dbReference type="InterPro" id="IPR011053">
    <property type="entry name" value="Single_hybrid_motif"/>
</dbReference>
<reference evidence="9 10" key="1">
    <citation type="submission" date="2019-06" db="EMBL/GenBank/DDBJ databases">
        <title>A chromosomal-level reference genome of Carpinus fangiana (Coryloideae, Betulaceae).</title>
        <authorList>
            <person name="Yang X."/>
            <person name="Wang Z."/>
            <person name="Zhang L."/>
            <person name="Hao G."/>
            <person name="Liu J."/>
            <person name="Yang Y."/>
        </authorList>
    </citation>
    <scope>NUCLEOTIDE SEQUENCE [LARGE SCALE GENOMIC DNA]</scope>
    <source>
        <strain evidence="9">Cfa_2016G</strain>
        <tissue evidence="9">Leaf</tissue>
    </source>
</reference>
<accession>A0A5N6KVN6</accession>
<sequence length="396" mass="42057">MAQSDKASVEITSRFTGVIKKLHYDSDDMAIVGKPLVDIDIQGEISLEDEALINPGAVAQNDPVDNIPAAAAETDLKDVTTPAPSESSTLDVQKSRGKHSTLATPAVRHLTKELGIDIADIDGTGKDGRVLKEDVQRHVAVRDSPSSTRAASSSTTTITEDTPASLTPAQAAMFRTMTKSLAIPHFLYSDAIDTTTLTALRRRLNSQARGDDQRISALAFILKAMSQALVEYPILNARLDTTSESDRPTLVYRPAHNIGIAVDTPSGLIVPVVRNVQALSVLELAKEISRLASLGKQGKLTSADFTGGTFSVSNVGSIGGGVVSPVIVEGQMSIVGVGKAKRVPAFDEHGEVVAREECTLSWSADHRVVDGATVARCAELVRGMLEEPSSMLVNLR</sequence>
<evidence type="ECO:0000313" key="9">
    <source>
        <dbReference type="EMBL" id="KAB8349442.1"/>
    </source>
</evidence>
<evidence type="ECO:0000256" key="2">
    <source>
        <dbReference type="ARBA" id="ARBA00007317"/>
    </source>
</evidence>
<dbReference type="Gene3D" id="2.40.50.100">
    <property type="match status" value="1"/>
</dbReference>
<dbReference type="Pfam" id="PF02817">
    <property type="entry name" value="E3_binding"/>
    <property type="match status" value="1"/>
</dbReference>
<dbReference type="GO" id="GO:0031405">
    <property type="term" value="F:lipoic acid binding"/>
    <property type="evidence" value="ECO:0007669"/>
    <property type="project" value="TreeGrafter"/>
</dbReference>
<gene>
    <name evidence="9" type="ORF">FH972_023469</name>
</gene>
<dbReference type="OrthoDB" id="15567at2759"/>
<feature type="region of interest" description="Disordered" evidence="7">
    <location>
        <begin position="140"/>
        <end position="164"/>
    </location>
</feature>
<dbReference type="GO" id="GO:0016407">
    <property type="term" value="F:acetyltransferase activity"/>
    <property type="evidence" value="ECO:0007669"/>
    <property type="project" value="TreeGrafter"/>
</dbReference>
<evidence type="ECO:0000256" key="3">
    <source>
        <dbReference type="ARBA" id="ARBA00022679"/>
    </source>
</evidence>
<feature type="compositionally biased region" description="Polar residues" evidence="7">
    <location>
        <begin position="82"/>
        <end position="92"/>
    </location>
</feature>
<dbReference type="InterPro" id="IPR036625">
    <property type="entry name" value="E3-bd_dom_sf"/>
</dbReference>
<dbReference type="FunFam" id="4.10.320.10:FF:000002">
    <property type="entry name" value="Dihydrolipoamide acetyltransferase component of pyruvate dehydrogenase complex"/>
    <property type="match status" value="1"/>
</dbReference>
<evidence type="ECO:0000256" key="7">
    <source>
        <dbReference type="SAM" id="MobiDB-lite"/>
    </source>
</evidence>
<dbReference type="Proteomes" id="UP000327013">
    <property type="component" value="Unassembled WGS sequence"/>
</dbReference>
<feature type="compositionally biased region" description="Low complexity" evidence="7">
    <location>
        <begin position="142"/>
        <end position="164"/>
    </location>
</feature>
<evidence type="ECO:0000256" key="5">
    <source>
        <dbReference type="ARBA" id="ARBA00023315"/>
    </source>
</evidence>
<dbReference type="FunFam" id="3.30.559.10:FF:000007">
    <property type="entry name" value="Dihydrolipoamide acetyltransferase component of pyruvate dehydrogenase complex"/>
    <property type="match status" value="1"/>
</dbReference>
<keyword evidence="5 6" id="KW-0012">Acyltransferase</keyword>
<comment type="cofactor">
    <cofactor evidence="1 6">
        <name>(R)-lipoate</name>
        <dbReference type="ChEBI" id="CHEBI:83088"/>
    </cofactor>
</comment>
<dbReference type="EMBL" id="VIBQ01000014">
    <property type="protein sequence ID" value="KAB8349442.1"/>
    <property type="molecule type" value="Genomic_DNA"/>
</dbReference>